<evidence type="ECO:0000313" key="3">
    <source>
        <dbReference type="Proteomes" id="UP000242146"/>
    </source>
</evidence>
<dbReference type="Proteomes" id="UP000242146">
    <property type="component" value="Unassembled WGS sequence"/>
</dbReference>
<comment type="caution">
    <text evidence="2">The sequence shown here is derived from an EMBL/GenBank/DDBJ whole genome shotgun (WGS) entry which is preliminary data.</text>
</comment>
<reference evidence="2 3" key="1">
    <citation type="submission" date="2016-07" db="EMBL/GenBank/DDBJ databases">
        <title>Pervasive Adenine N6-methylation of Active Genes in Fungi.</title>
        <authorList>
            <consortium name="DOE Joint Genome Institute"/>
            <person name="Mondo S.J."/>
            <person name="Dannebaum R.O."/>
            <person name="Kuo R.C."/>
            <person name="Labutti K."/>
            <person name="Haridas S."/>
            <person name="Kuo A."/>
            <person name="Salamov A."/>
            <person name="Ahrendt S.R."/>
            <person name="Lipzen A."/>
            <person name="Sullivan W."/>
            <person name="Andreopoulos W.B."/>
            <person name="Clum A."/>
            <person name="Lindquist E."/>
            <person name="Daum C."/>
            <person name="Ramamoorthy G.K."/>
            <person name="Gryganskyi A."/>
            <person name="Culley D."/>
            <person name="Magnuson J.K."/>
            <person name="James T.Y."/>
            <person name="O'Malley M.A."/>
            <person name="Stajich J.E."/>
            <person name="Spatafora J.W."/>
            <person name="Visel A."/>
            <person name="Grigoriev I.V."/>
        </authorList>
    </citation>
    <scope>NUCLEOTIDE SEQUENCE [LARGE SCALE GENOMIC DNA]</scope>
    <source>
        <strain evidence="2 3">NRRL 3301</strain>
    </source>
</reference>
<dbReference type="Pfam" id="PF02036">
    <property type="entry name" value="SCP2"/>
    <property type="match status" value="1"/>
</dbReference>
<name>A0A1X2GPQ8_9FUNG</name>
<sequence>MPPAPLICDIVLPEVERQLSADAGLWPNINGFFIVNVTKRRKPAATWFILLQGNSVQPIITKNPKKVQGIKKRKASTVNIRIEDSDLLNFITGGLTGIKGYVNRRIKIRGDLVLAQSLENLFEKSGGRQRALEFVKKNEHTLVLEKAKL</sequence>
<protein>
    <recommendedName>
        <fullName evidence="1">SCP2 domain-containing protein</fullName>
    </recommendedName>
</protein>
<accession>A0A1X2GPQ8</accession>
<feature type="domain" description="SCP2" evidence="1">
    <location>
        <begin position="28"/>
        <end position="123"/>
    </location>
</feature>
<dbReference type="Gene3D" id="3.30.1050.10">
    <property type="entry name" value="SCP2 sterol-binding domain"/>
    <property type="match status" value="1"/>
</dbReference>
<dbReference type="OrthoDB" id="10265837at2759"/>
<dbReference type="InterPro" id="IPR036527">
    <property type="entry name" value="SCP2_sterol-bd_dom_sf"/>
</dbReference>
<keyword evidence="3" id="KW-1185">Reference proteome</keyword>
<dbReference type="InterPro" id="IPR003033">
    <property type="entry name" value="SCP2_sterol-bd_dom"/>
</dbReference>
<evidence type="ECO:0000259" key="1">
    <source>
        <dbReference type="Pfam" id="PF02036"/>
    </source>
</evidence>
<dbReference type="EMBL" id="MCGT01000006">
    <property type="protein sequence ID" value="ORX58813.1"/>
    <property type="molecule type" value="Genomic_DNA"/>
</dbReference>
<evidence type="ECO:0000313" key="2">
    <source>
        <dbReference type="EMBL" id="ORX58813.1"/>
    </source>
</evidence>
<dbReference type="SUPFAM" id="SSF55718">
    <property type="entry name" value="SCP-like"/>
    <property type="match status" value="1"/>
</dbReference>
<dbReference type="AlphaFoldDB" id="A0A1X2GPQ8"/>
<dbReference type="STRING" id="101127.A0A1X2GPQ8"/>
<organism evidence="2 3">
    <name type="scientific">Hesseltinella vesiculosa</name>
    <dbReference type="NCBI Taxonomy" id="101127"/>
    <lineage>
        <taxon>Eukaryota</taxon>
        <taxon>Fungi</taxon>
        <taxon>Fungi incertae sedis</taxon>
        <taxon>Mucoromycota</taxon>
        <taxon>Mucoromycotina</taxon>
        <taxon>Mucoromycetes</taxon>
        <taxon>Mucorales</taxon>
        <taxon>Cunninghamellaceae</taxon>
        <taxon>Hesseltinella</taxon>
    </lineage>
</organism>
<proteinExistence type="predicted"/>
<gene>
    <name evidence="2" type="ORF">DM01DRAFT_1301503</name>
</gene>